<gene>
    <name evidence="1" type="ORF">SADUNF_Sadunf12G0062700</name>
</gene>
<dbReference type="OrthoDB" id="194358at2759"/>
<sequence>MFVRLPILAQLVMDGLMDEIIEVLDHSNPTRNPSDTIDFHGQTLLHILQKSRSQSSLSILICSLSKTMAATPSTHEERP</sequence>
<reference evidence="1 2" key="1">
    <citation type="submission" date="2020-10" db="EMBL/GenBank/DDBJ databases">
        <title>Plant Genome Project.</title>
        <authorList>
            <person name="Zhang R.-G."/>
        </authorList>
    </citation>
    <scope>NUCLEOTIDE SEQUENCE [LARGE SCALE GENOMIC DNA]</scope>
    <source>
        <strain evidence="1">FAFU-HL-1</strain>
        <tissue evidence="1">Leaf</tissue>
    </source>
</reference>
<evidence type="ECO:0000313" key="2">
    <source>
        <dbReference type="Proteomes" id="UP000657918"/>
    </source>
</evidence>
<keyword evidence="2" id="KW-1185">Reference proteome</keyword>
<comment type="caution">
    <text evidence="1">The sequence shown here is derived from an EMBL/GenBank/DDBJ whole genome shotgun (WGS) entry which is preliminary data.</text>
</comment>
<proteinExistence type="predicted"/>
<protein>
    <submittedName>
        <fullName evidence="1">Uncharacterized protein</fullName>
    </submittedName>
</protein>
<organism evidence="1 2">
    <name type="scientific">Salix dunnii</name>
    <dbReference type="NCBI Taxonomy" id="1413687"/>
    <lineage>
        <taxon>Eukaryota</taxon>
        <taxon>Viridiplantae</taxon>
        <taxon>Streptophyta</taxon>
        <taxon>Embryophyta</taxon>
        <taxon>Tracheophyta</taxon>
        <taxon>Spermatophyta</taxon>
        <taxon>Magnoliopsida</taxon>
        <taxon>eudicotyledons</taxon>
        <taxon>Gunneridae</taxon>
        <taxon>Pentapetalae</taxon>
        <taxon>rosids</taxon>
        <taxon>fabids</taxon>
        <taxon>Malpighiales</taxon>
        <taxon>Salicaceae</taxon>
        <taxon>Saliceae</taxon>
        <taxon>Salix</taxon>
    </lineage>
</organism>
<name>A0A835MN20_9ROSI</name>
<dbReference type="AlphaFoldDB" id="A0A835MN20"/>
<dbReference type="EMBL" id="JADGMS010000012">
    <property type="protein sequence ID" value="KAF9671585.1"/>
    <property type="molecule type" value="Genomic_DNA"/>
</dbReference>
<dbReference type="Proteomes" id="UP000657918">
    <property type="component" value="Unassembled WGS sequence"/>
</dbReference>
<evidence type="ECO:0000313" key="1">
    <source>
        <dbReference type="EMBL" id="KAF9671585.1"/>
    </source>
</evidence>
<accession>A0A835MN20</accession>